<keyword evidence="8 13" id="KW-0472">Membrane</keyword>
<keyword evidence="16" id="KW-1185">Reference proteome</keyword>
<evidence type="ECO:0000256" key="4">
    <source>
        <dbReference type="ARBA" id="ARBA00022857"/>
    </source>
</evidence>
<evidence type="ECO:0000256" key="8">
    <source>
        <dbReference type="ARBA" id="ARBA00023136"/>
    </source>
</evidence>
<dbReference type="PRINTS" id="PR00080">
    <property type="entry name" value="SDRFAMILY"/>
</dbReference>
<evidence type="ECO:0000256" key="12">
    <source>
        <dbReference type="RuleBase" id="RU000363"/>
    </source>
</evidence>
<dbReference type="AlphaFoldDB" id="A0A2T2N6D8"/>
<evidence type="ECO:0000256" key="5">
    <source>
        <dbReference type="ARBA" id="ARBA00022989"/>
    </source>
</evidence>
<dbReference type="Pfam" id="PF00106">
    <property type="entry name" value="adh_short"/>
    <property type="match status" value="1"/>
</dbReference>
<organism evidence="15 16">
    <name type="scientific">Corynespora cassiicola Philippines</name>
    <dbReference type="NCBI Taxonomy" id="1448308"/>
    <lineage>
        <taxon>Eukaryota</taxon>
        <taxon>Fungi</taxon>
        <taxon>Dikarya</taxon>
        <taxon>Ascomycota</taxon>
        <taxon>Pezizomycotina</taxon>
        <taxon>Dothideomycetes</taxon>
        <taxon>Pleosporomycetidae</taxon>
        <taxon>Pleosporales</taxon>
        <taxon>Corynesporascaceae</taxon>
        <taxon>Corynespora</taxon>
    </lineage>
</organism>
<dbReference type="SMART" id="SM00822">
    <property type="entry name" value="PKS_KR"/>
    <property type="match status" value="1"/>
</dbReference>
<evidence type="ECO:0000256" key="7">
    <source>
        <dbReference type="ARBA" id="ARBA00023098"/>
    </source>
</evidence>
<dbReference type="GO" id="GO:0016020">
    <property type="term" value="C:membrane"/>
    <property type="evidence" value="ECO:0007669"/>
    <property type="project" value="UniProtKB-SubCell"/>
</dbReference>
<dbReference type="PANTHER" id="PTHR24322">
    <property type="entry name" value="PKSB"/>
    <property type="match status" value="1"/>
</dbReference>
<comment type="similarity">
    <text evidence="2 12">Belongs to the short-chain dehydrogenases/reductases (SDR) family.</text>
</comment>
<evidence type="ECO:0000256" key="6">
    <source>
        <dbReference type="ARBA" id="ARBA00023002"/>
    </source>
</evidence>
<feature type="transmembrane region" description="Helical" evidence="13">
    <location>
        <begin position="49"/>
        <end position="71"/>
    </location>
</feature>
<evidence type="ECO:0000256" key="2">
    <source>
        <dbReference type="ARBA" id="ARBA00006484"/>
    </source>
</evidence>
<evidence type="ECO:0000256" key="10">
    <source>
        <dbReference type="ARBA" id="ARBA00068717"/>
    </source>
</evidence>
<evidence type="ECO:0000313" key="16">
    <source>
        <dbReference type="Proteomes" id="UP000240883"/>
    </source>
</evidence>
<dbReference type="FunFam" id="3.40.50.720:FF:000131">
    <property type="entry name" value="Short-chain dehydrogenase/reductase 3"/>
    <property type="match status" value="1"/>
</dbReference>
<evidence type="ECO:0000256" key="1">
    <source>
        <dbReference type="ARBA" id="ARBA00004141"/>
    </source>
</evidence>
<evidence type="ECO:0000313" key="15">
    <source>
        <dbReference type="EMBL" id="PSN60959.1"/>
    </source>
</evidence>
<gene>
    <name evidence="15" type="ORF">BS50DRAFT_161186</name>
</gene>
<dbReference type="GO" id="GO:0052650">
    <property type="term" value="F:all-trans-retinol dehydrogenase (NADP+) activity"/>
    <property type="evidence" value="ECO:0007669"/>
    <property type="project" value="UniProtKB-ARBA"/>
</dbReference>
<evidence type="ECO:0000259" key="14">
    <source>
        <dbReference type="SMART" id="SM00822"/>
    </source>
</evidence>
<keyword evidence="3 13" id="KW-0812">Transmembrane</keyword>
<evidence type="ECO:0000256" key="11">
    <source>
        <dbReference type="ARBA" id="ARBA00082544"/>
    </source>
</evidence>
<evidence type="ECO:0000256" key="13">
    <source>
        <dbReference type="SAM" id="Phobius"/>
    </source>
</evidence>
<proteinExistence type="inferred from homology"/>
<keyword evidence="6" id="KW-0560">Oxidoreductase</keyword>
<dbReference type="InterPro" id="IPR002347">
    <property type="entry name" value="SDR_fam"/>
</dbReference>
<dbReference type="STRING" id="1448308.A0A2T2N6D8"/>
<comment type="subcellular location">
    <subcellularLocation>
        <location evidence="1">Membrane</location>
        <topology evidence="1">Multi-pass membrane protein</topology>
    </subcellularLocation>
</comment>
<dbReference type="PANTHER" id="PTHR24322:SF736">
    <property type="entry name" value="RETINOL DEHYDROGENASE 10"/>
    <property type="match status" value="1"/>
</dbReference>
<feature type="domain" description="Ketoreductase" evidence="14">
    <location>
        <begin position="119"/>
        <end position="291"/>
    </location>
</feature>
<dbReference type="InterPro" id="IPR020904">
    <property type="entry name" value="Sc_DH/Rdtase_CS"/>
</dbReference>
<evidence type="ECO:0000256" key="9">
    <source>
        <dbReference type="ARBA" id="ARBA00059620"/>
    </source>
</evidence>
<reference evidence="15 16" key="1">
    <citation type="journal article" date="2018" name="Front. Microbiol.">
        <title>Genome-Wide Analysis of Corynespora cassiicola Leaf Fall Disease Putative Effectors.</title>
        <authorList>
            <person name="Lopez D."/>
            <person name="Ribeiro S."/>
            <person name="Label P."/>
            <person name="Fumanal B."/>
            <person name="Venisse J.S."/>
            <person name="Kohler A."/>
            <person name="de Oliveira R.R."/>
            <person name="Labutti K."/>
            <person name="Lipzen A."/>
            <person name="Lail K."/>
            <person name="Bauer D."/>
            <person name="Ohm R.A."/>
            <person name="Barry K.W."/>
            <person name="Spatafora J."/>
            <person name="Grigoriev I.V."/>
            <person name="Martin F.M."/>
            <person name="Pujade-Renaud V."/>
        </authorList>
    </citation>
    <scope>NUCLEOTIDE SEQUENCE [LARGE SCALE GENOMIC DNA]</scope>
    <source>
        <strain evidence="15 16">Philippines</strain>
    </source>
</reference>
<name>A0A2T2N6D8_CORCC</name>
<accession>A0A2T2N6D8</accession>
<dbReference type="SUPFAM" id="SSF51735">
    <property type="entry name" value="NAD(P)-binding Rossmann-fold domains"/>
    <property type="match status" value="1"/>
</dbReference>
<evidence type="ECO:0000256" key="3">
    <source>
        <dbReference type="ARBA" id="ARBA00022692"/>
    </source>
</evidence>
<feature type="transmembrane region" description="Helical" evidence="13">
    <location>
        <begin position="83"/>
        <end position="102"/>
    </location>
</feature>
<dbReference type="EMBL" id="KZ678146">
    <property type="protein sequence ID" value="PSN60959.1"/>
    <property type="molecule type" value="Genomic_DNA"/>
</dbReference>
<keyword evidence="5 13" id="KW-1133">Transmembrane helix</keyword>
<dbReference type="InterPro" id="IPR036291">
    <property type="entry name" value="NAD(P)-bd_dom_sf"/>
</dbReference>
<dbReference type="PRINTS" id="PR00081">
    <property type="entry name" value="GDHRDH"/>
</dbReference>
<keyword evidence="7" id="KW-0443">Lipid metabolism</keyword>
<keyword evidence="4" id="KW-0521">NADP</keyword>
<dbReference type="InterPro" id="IPR057326">
    <property type="entry name" value="KR_dom"/>
</dbReference>
<dbReference type="Proteomes" id="UP000240883">
    <property type="component" value="Unassembled WGS sequence"/>
</dbReference>
<comment type="function">
    <text evidence="9">Catalyzes the reduction of all-trans-retinal to all-trans-retinol in the presence of NADPH.</text>
</comment>
<dbReference type="PROSITE" id="PS00061">
    <property type="entry name" value="ADH_SHORT"/>
    <property type="match status" value="1"/>
</dbReference>
<dbReference type="Gene3D" id="3.40.50.720">
    <property type="entry name" value="NAD(P)-binding Rossmann-like Domain"/>
    <property type="match status" value="1"/>
</dbReference>
<dbReference type="OrthoDB" id="5840532at2759"/>
<protein>
    <recommendedName>
        <fullName evidence="10">Short-chain dehydrogenase/reductase 3</fullName>
    </recommendedName>
    <alternativeName>
        <fullName evidence="11">Retinal short-chain dehydrogenase/reductase 1</fullName>
    </alternativeName>
</protein>
<sequence length="390" mass="42428">MSSYNHPADEDAPPPAYCLPTKVIEVPARRTRQLDPTPKPWHHYLTLDLIWYVLGYTLFHPWTSWILVLCLRAQYTPYGAPEMKIAVAWAFAMSFIGTFGIFSDKLAFGSPREVDLSDEVIVITGGADGLGGLLAETYGMRNANVAVLDTKKVDQAEAEEKGVIYYQCDVSDPKQVEAVAAEIVEDLGPPTILINNAGIVHTKSILASTAEEVERTFRTNTLSHFSTLRTFVPHMLREGRGTIVTVSSVLGHLGASNLASYTASKAALLALHHSLRAELAQDPAAADIKTILVTPGQMSTNMFTGVKTPSNFLAPVVAPTDVAKEILRLVESGESGEVAVPLYARYIQVLGCLPFGVQAVIRRWSGVDRAIEKAGLVDKELSEKVQSPRV</sequence>